<organism evidence="4 5">
    <name type="scientific">Shewanella zhuhaiensis</name>
    <dbReference type="NCBI Taxonomy" id="2919576"/>
    <lineage>
        <taxon>Bacteria</taxon>
        <taxon>Pseudomonadati</taxon>
        <taxon>Pseudomonadota</taxon>
        <taxon>Gammaproteobacteria</taxon>
        <taxon>Alteromonadales</taxon>
        <taxon>Shewanellaceae</taxon>
        <taxon>Shewanella</taxon>
    </lineage>
</organism>
<protein>
    <submittedName>
        <fullName evidence="4">Class I SAM-dependent methyltransferase</fullName>
    </submittedName>
</protein>
<accession>A0AAJ1FCJ8</accession>
<dbReference type="InterPro" id="IPR029063">
    <property type="entry name" value="SAM-dependent_MTases_sf"/>
</dbReference>
<evidence type="ECO:0000256" key="1">
    <source>
        <dbReference type="ARBA" id="ARBA00022603"/>
    </source>
</evidence>
<keyword evidence="1 4" id="KW-0489">Methyltransferase</keyword>
<name>A0AAJ1FCJ8_9GAMM</name>
<dbReference type="GO" id="GO:0008168">
    <property type="term" value="F:methyltransferase activity"/>
    <property type="evidence" value="ECO:0007669"/>
    <property type="project" value="UniProtKB-KW"/>
</dbReference>
<gene>
    <name evidence="4" type="ORF">MJ923_17035</name>
</gene>
<dbReference type="InterPro" id="IPR041698">
    <property type="entry name" value="Methyltransf_25"/>
</dbReference>
<evidence type="ECO:0000259" key="3">
    <source>
        <dbReference type="Pfam" id="PF13649"/>
    </source>
</evidence>
<proteinExistence type="predicted"/>
<reference evidence="4 5" key="1">
    <citation type="submission" date="2022-02" db="EMBL/GenBank/DDBJ databases">
        <title>The genome sequence of Shewanella sp. 3B26.</title>
        <authorList>
            <person name="Du J."/>
        </authorList>
    </citation>
    <scope>NUCLEOTIDE SEQUENCE [LARGE SCALE GENOMIC DNA]</scope>
    <source>
        <strain evidence="4 5">3B26</strain>
    </source>
</reference>
<dbReference type="AlphaFoldDB" id="A0AAJ1FCJ8"/>
<evidence type="ECO:0000313" key="4">
    <source>
        <dbReference type="EMBL" id="MCH4296015.1"/>
    </source>
</evidence>
<feature type="domain" description="Methyltransferase" evidence="3">
    <location>
        <begin position="53"/>
        <end position="149"/>
    </location>
</feature>
<dbReference type="Gene3D" id="3.40.50.150">
    <property type="entry name" value="Vaccinia Virus protein VP39"/>
    <property type="match status" value="1"/>
</dbReference>
<dbReference type="RefSeq" id="WP_240592112.1">
    <property type="nucleotide sequence ID" value="NZ_JAKUDL010000007.1"/>
</dbReference>
<evidence type="ECO:0000256" key="2">
    <source>
        <dbReference type="ARBA" id="ARBA00022679"/>
    </source>
</evidence>
<comment type="caution">
    <text evidence="4">The sequence shown here is derived from an EMBL/GenBank/DDBJ whole genome shotgun (WGS) entry which is preliminary data.</text>
</comment>
<dbReference type="GO" id="GO:0032259">
    <property type="term" value="P:methylation"/>
    <property type="evidence" value="ECO:0007669"/>
    <property type="project" value="UniProtKB-KW"/>
</dbReference>
<dbReference type="PANTHER" id="PTHR43861">
    <property type="entry name" value="TRANS-ACONITATE 2-METHYLTRANSFERASE-RELATED"/>
    <property type="match status" value="1"/>
</dbReference>
<dbReference type="SUPFAM" id="SSF53335">
    <property type="entry name" value="S-adenosyl-L-methionine-dependent methyltransferases"/>
    <property type="match status" value="1"/>
</dbReference>
<dbReference type="Proteomes" id="UP001297581">
    <property type="component" value="Unassembled WGS sequence"/>
</dbReference>
<keyword evidence="2" id="KW-0808">Transferase</keyword>
<keyword evidence="5" id="KW-1185">Reference proteome</keyword>
<dbReference type="EMBL" id="JAKUDL010000007">
    <property type="protein sequence ID" value="MCH4296015.1"/>
    <property type="molecule type" value="Genomic_DNA"/>
</dbReference>
<evidence type="ECO:0000313" key="5">
    <source>
        <dbReference type="Proteomes" id="UP001297581"/>
    </source>
</evidence>
<dbReference type="Pfam" id="PF13649">
    <property type="entry name" value="Methyltransf_25"/>
    <property type="match status" value="1"/>
</dbReference>
<dbReference type="PANTHER" id="PTHR43861:SF1">
    <property type="entry name" value="TRANS-ACONITATE 2-METHYLTRANSFERASE"/>
    <property type="match status" value="1"/>
</dbReference>
<sequence length="261" mass="28979">MDDFLTVNQNAWDNRTELHLESDFYDLPGFLAGNTSLREIELAELDVRGKSLLHLQCHFGQDTLSWAREGAASVTGLDLSPKAIAAATSIASELKLDDRANFVCGNVLDARALVQGEFELVYSSYGVLCWLPDLTAWANTIASCLQPGGLFFLAEFHPIKALMDGYDYFHTGQADVEQEGSYTENSREAENTMVSWSHDLGEVVSALINAGLVIESLREYDFSPYDCFDNLVEEEPGRFRQRLEGKPLPLVFSIKASKPLV</sequence>
<dbReference type="CDD" id="cd02440">
    <property type="entry name" value="AdoMet_MTases"/>
    <property type="match status" value="1"/>
</dbReference>